<proteinExistence type="predicted"/>
<organism evidence="1 2">
    <name type="scientific">Candidatus Nitrosocosmicus oleophilus</name>
    <dbReference type="NCBI Taxonomy" id="1353260"/>
    <lineage>
        <taxon>Archaea</taxon>
        <taxon>Nitrososphaerota</taxon>
        <taxon>Nitrososphaeria</taxon>
        <taxon>Nitrososphaerales</taxon>
        <taxon>Nitrososphaeraceae</taxon>
        <taxon>Candidatus Nitrosocosmicus</taxon>
    </lineage>
</organism>
<sequence length="86" mass="9955">MKILLLSYSNRYYNRVVGPDTRGIKFLAVRSFSYIDGNKFSREVFFISWLSRLYNSNAQLMTTESILIIKNSALNPTSYSNAIVKF</sequence>
<name>A0A654M4H8_9ARCH</name>
<evidence type="ECO:0000313" key="1">
    <source>
        <dbReference type="EMBL" id="ALI37643.1"/>
    </source>
</evidence>
<keyword evidence="2" id="KW-1185">Reference proteome</keyword>
<reference evidence="2" key="1">
    <citation type="submission" date="2015-10" db="EMBL/GenBank/DDBJ databases">
        <title>Niche specialization of a soil ammonia-oxidizing archaeon, Candidatus Nitrosocosmicus oleophilus.</title>
        <authorList>
            <person name="Jung M.-Y."/>
            <person name="Rhee S.-K."/>
        </authorList>
    </citation>
    <scope>NUCLEOTIDE SEQUENCE [LARGE SCALE GENOMIC DNA]</scope>
    <source>
        <strain evidence="2">MY3</strain>
    </source>
</reference>
<protein>
    <submittedName>
        <fullName evidence="1">Uncharacterized protein</fullName>
    </submittedName>
</protein>
<gene>
    <name evidence="1" type="ORF">NMY3_03461</name>
</gene>
<accession>A0A654M4H8</accession>
<dbReference type="AlphaFoldDB" id="A0A654M4H8"/>
<dbReference type="KEGG" id="taa:NMY3_03461"/>
<dbReference type="Proteomes" id="UP000058925">
    <property type="component" value="Chromosome"/>
</dbReference>
<dbReference type="EMBL" id="CP012850">
    <property type="protein sequence ID" value="ALI37643.1"/>
    <property type="molecule type" value="Genomic_DNA"/>
</dbReference>
<evidence type="ECO:0000313" key="2">
    <source>
        <dbReference type="Proteomes" id="UP000058925"/>
    </source>
</evidence>